<dbReference type="Proteomes" id="UP000000420">
    <property type="component" value="Chromosome"/>
</dbReference>
<dbReference type="AlphaFoldDB" id="A0A0H2X5N1"/>
<reference evidence="1 2" key="1">
    <citation type="journal article" date="2005" name="Genome Res.">
        <title>Comparative and functional genomic analyses of the pathogenicity of phytopathogen Xanthomonas campestris pv. campestris.</title>
        <authorList>
            <person name="Qian W."/>
            <person name="Jia Y."/>
            <person name="Ren S.X."/>
            <person name="He Y.Q."/>
            <person name="Feng J.X."/>
            <person name="Lu L.F."/>
            <person name="Sun Q."/>
            <person name="Ying G."/>
            <person name="Tang D.J."/>
            <person name="Tang H."/>
            <person name="Wu W."/>
            <person name="Hao P."/>
            <person name="Wang L."/>
            <person name="Jiang B.L."/>
            <person name="Zeng S."/>
            <person name="Gu W.Y."/>
            <person name="Lu G."/>
            <person name="Rong L."/>
            <person name="Tian Y."/>
            <person name="Yao Z."/>
            <person name="Fu G."/>
            <person name="Chen B."/>
            <person name="Fang R."/>
            <person name="Qiang B."/>
            <person name="Chen Z."/>
            <person name="Zhao G.P."/>
            <person name="Tang J.L."/>
            <person name="He C."/>
        </authorList>
    </citation>
    <scope>NUCLEOTIDE SEQUENCE [LARGE SCALE GENOMIC DNA]</scope>
    <source>
        <strain evidence="1 2">8004</strain>
    </source>
</reference>
<evidence type="ECO:0000313" key="1">
    <source>
        <dbReference type="EMBL" id="AAY48347.1"/>
    </source>
</evidence>
<organism evidence="1 2">
    <name type="scientific">Xanthomonas campestris pv. campestris (strain 8004)</name>
    <dbReference type="NCBI Taxonomy" id="314565"/>
    <lineage>
        <taxon>Bacteria</taxon>
        <taxon>Pseudomonadati</taxon>
        <taxon>Pseudomonadota</taxon>
        <taxon>Gammaproteobacteria</taxon>
        <taxon>Lysobacterales</taxon>
        <taxon>Lysobacteraceae</taxon>
        <taxon>Xanthomonas</taxon>
    </lineage>
</organism>
<accession>A0A0H2X5N1</accession>
<protein>
    <submittedName>
        <fullName evidence="1">Uncharacterized protein</fullName>
    </submittedName>
</protein>
<dbReference type="HOGENOM" id="CLU_3319294_0_0_6"/>
<sequence length="39" mass="4293">MVAVAMRIHRSAWPCIQHIASKRLAHTGNCTQAVPPALR</sequence>
<name>A0A0H2X5N1_XANC8</name>
<gene>
    <name evidence="1" type="ordered locus">XC_1278</name>
</gene>
<dbReference type="EMBL" id="CP000050">
    <property type="protein sequence ID" value="AAY48347.1"/>
    <property type="molecule type" value="Genomic_DNA"/>
</dbReference>
<dbReference type="KEGG" id="xcb:XC_1278"/>
<proteinExistence type="predicted"/>
<evidence type="ECO:0000313" key="2">
    <source>
        <dbReference type="Proteomes" id="UP000000420"/>
    </source>
</evidence>